<proteinExistence type="predicted"/>
<comment type="caution">
    <text evidence="1">The sequence shown here is derived from an EMBL/GenBank/DDBJ whole genome shotgun (WGS) entry which is preliminary data.</text>
</comment>
<dbReference type="EMBL" id="CAJJDO010000076">
    <property type="protein sequence ID" value="CAD8181226.1"/>
    <property type="molecule type" value="Genomic_DNA"/>
</dbReference>
<reference evidence="1" key="1">
    <citation type="submission" date="2021-01" db="EMBL/GenBank/DDBJ databases">
        <authorList>
            <consortium name="Genoscope - CEA"/>
            <person name="William W."/>
        </authorList>
    </citation>
    <scope>NUCLEOTIDE SEQUENCE</scope>
</reference>
<sequence length="65" mass="7793">MLFVLLGKNRISLPDHQLEEIREIDFDSIIDPEQDENKQQFKFMTYMMNASQYELKKLAEKKSII</sequence>
<dbReference type="Proteomes" id="UP000689195">
    <property type="component" value="Unassembled WGS sequence"/>
</dbReference>
<keyword evidence="2" id="KW-1185">Reference proteome</keyword>
<organism evidence="1 2">
    <name type="scientific">Paramecium pentaurelia</name>
    <dbReference type="NCBI Taxonomy" id="43138"/>
    <lineage>
        <taxon>Eukaryota</taxon>
        <taxon>Sar</taxon>
        <taxon>Alveolata</taxon>
        <taxon>Ciliophora</taxon>
        <taxon>Intramacronucleata</taxon>
        <taxon>Oligohymenophorea</taxon>
        <taxon>Peniculida</taxon>
        <taxon>Parameciidae</taxon>
        <taxon>Paramecium</taxon>
    </lineage>
</organism>
<dbReference type="AlphaFoldDB" id="A0A8S1W559"/>
<evidence type="ECO:0000313" key="2">
    <source>
        <dbReference type="Proteomes" id="UP000689195"/>
    </source>
</evidence>
<name>A0A8S1W559_9CILI</name>
<gene>
    <name evidence="1" type="ORF">PPENT_87.1.T0760019</name>
</gene>
<protein>
    <submittedName>
        <fullName evidence="1">Uncharacterized protein</fullName>
    </submittedName>
</protein>
<evidence type="ECO:0000313" key="1">
    <source>
        <dbReference type="EMBL" id="CAD8181226.1"/>
    </source>
</evidence>
<accession>A0A8S1W559</accession>